<dbReference type="AlphaFoldDB" id="A0A5B7GHX9"/>
<evidence type="ECO:0000313" key="3">
    <source>
        <dbReference type="Proteomes" id="UP000324222"/>
    </source>
</evidence>
<dbReference type="EMBL" id="VSRR010014592">
    <property type="protein sequence ID" value="MPC57206.1"/>
    <property type="molecule type" value="Genomic_DNA"/>
</dbReference>
<name>A0A5B7GHX9_PORTR</name>
<dbReference type="Proteomes" id="UP000324222">
    <property type="component" value="Unassembled WGS sequence"/>
</dbReference>
<gene>
    <name evidence="2" type="ORF">E2C01_051181</name>
</gene>
<keyword evidence="3" id="KW-1185">Reference proteome</keyword>
<accession>A0A5B7GHX9</accession>
<protein>
    <submittedName>
        <fullName evidence="2">Uncharacterized protein</fullName>
    </submittedName>
</protein>
<evidence type="ECO:0000313" key="2">
    <source>
        <dbReference type="EMBL" id="MPC57206.1"/>
    </source>
</evidence>
<feature type="compositionally biased region" description="Basic and acidic residues" evidence="1">
    <location>
        <begin position="27"/>
        <end position="37"/>
    </location>
</feature>
<reference evidence="2 3" key="1">
    <citation type="submission" date="2019-05" db="EMBL/GenBank/DDBJ databases">
        <title>Another draft genome of Portunus trituberculatus and its Hox gene families provides insights of decapod evolution.</title>
        <authorList>
            <person name="Jeong J.-H."/>
            <person name="Song I."/>
            <person name="Kim S."/>
            <person name="Choi T."/>
            <person name="Kim D."/>
            <person name="Ryu S."/>
            <person name="Kim W."/>
        </authorList>
    </citation>
    <scope>NUCLEOTIDE SEQUENCE [LARGE SCALE GENOMIC DNA]</scope>
    <source>
        <tissue evidence="2">Muscle</tissue>
    </source>
</reference>
<feature type="region of interest" description="Disordered" evidence="1">
    <location>
        <begin position="1"/>
        <end position="37"/>
    </location>
</feature>
<organism evidence="2 3">
    <name type="scientific">Portunus trituberculatus</name>
    <name type="common">Swimming crab</name>
    <name type="synonym">Neptunus trituberculatus</name>
    <dbReference type="NCBI Taxonomy" id="210409"/>
    <lineage>
        <taxon>Eukaryota</taxon>
        <taxon>Metazoa</taxon>
        <taxon>Ecdysozoa</taxon>
        <taxon>Arthropoda</taxon>
        <taxon>Crustacea</taxon>
        <taxon>Multicrustacea</taxon>
        <taxon>Malacostraca</taxon>
        <taxon>Eumalacostraca</taxon>
        <taxon>Eucarida</taxon>
        <taxon>Decapoda</taxon>
        <taxon>Pleocyemata</taxon>
        <taxon>Brachyura</taxon>
        <taxon>Eubrachyura</taxon>
        <taxon>Portunoidea</taxon>
        <taxon>Portunidae</taxon>
        <taxon>Portuninae</taxon>
        <taxon>Portunus</taxon>
    </lineage>
</organism>
<proteinExistence type="predicted"/>
<evidence type="ECO:0000256" key="1">
    <source>
        <dbReference type="SAM" id="MobiDB-lite"/>
    </source>
</evidence>
<feature type="region of interest" description="Disordered" evidence="1">
    <location>
        <begin position="87"/>
        <end position="106"/>
    </location>
</feature>
<comment type="caution">
    <text evidence="2">The sequence shown here is derived from an EMBL/GenBank/DDBJ whole genome shotgun (WGS) entry which is preliminary data.</text>
</comment>
<sequence>MTTDPRAAAKMKKEEAEKGTGGGAGREGGKRGRKGRQELVIDLRKGKATSWEMVTKVVGEEGESVTWLKLEGGKSCWEGKGKCDASKDVVRSVEEERGGAESLKEA</sequence>